<feature type="repeat" description="ANK" evidence="1">
    <location>
        <begin position="461"/>
        <end position="493"/>
    </location>
</feature>
<feature type="region of interest" description="Disordered" evidence="2">
    <location>
        <begin position="211"/>
        <end position="241"/>
    </location>
</feature>
<name>A0A2T3Z0U6_TRIA4</name>
<evidence type="ECO:0000313" key="3">
    <source>
        <dbReference type="EMBL" id="PTB38390.1"/>
    </source>
</evidence>
<feature type="region of interest" description="Disordered" evidence="2">
    <location>
        <begin position="152"/>
        <end position="190"/>
    </location>
</feature>
<keyword evidence="4" id="KW-1185">Reference proteome</keyword>
<dbReference type="InterPro" id="IPR002110">
    <property type="entry name" value="Ankyrin_rpt"/>
</dbReference>
<evidence type="ECO:0000256" key="1">
    <source>
        <dbReference type="PROSITE-ProRule" id="PRU00023"/>
    </source>
</evidence>
<dbReference type="PANTHER" id="PTHR35391">
    <property type="entry name" value="C2H2-TYPE DOMAIN-CONTAINING PROTEIN-RELATED"/>
    <property type="match status" value="1"/>
</dbReference>
<dbReference type="STRING" id="1042311.A0A2T3Z0U6"/>
<dbReference type="EMBL" id="KZ679266">
    <property type="protein sequence ID" value="PTB38390.1"/>
    <property type="molecule type" value="Genomic_DNA"/>
</dbReference>
<protein>
    <submittedName>
        <fullName evidence="3">Uncharacterized protein</fullName>
    </submittedName>
</protein>
<dbReference type="SUPFAM" id="SSF48403">
    <property type="entry name" value="Ankyrin repeat"/>
    <property type="match status" value="1"/>
</dbReference>
<accession>A0A2T3Z0U6</accession>
<feature type="compositionally biased region" description="Polar residues" evidence="2">
    <location>
        <begin position="220"/>
        <end position="238"/>
    </location>
</feature>
<dbReference type="Pfam" id="PF00023">
    <property type="entry name" value="Ank"/>
    <property type="match status" value="1"/>
</dbReference>
<evidence type="ECO:0000256" key="2">
    <source>
        <dbReference type="SAM" id="MobiDB-lite"/>
    </source>
</evidence>
<gene>
    <name evidence="3" type="ORF">M441DRAFT_447277</name>
</gene>
<dbReference type="Proteomes" id="UP000240493">
    <property type="component" value="Unassembled WGS sequence"/>
</dbReference>
<sequence length="504" mass="57119">MSTSPQHEKPQQGSMFYDSGQSIYDAAQLCLKDFEHRLKAEENSEGDDYLEIEELWGRFNQWAAYIGAFAVPRASLNARLAPHIVIKNMVLELLDMIQDNLLWGADRSPVNSPDNTEEITELSPGLPAFKAAIDQLHILSVNIRRLARHTHNQDESLDNEDNLETMVDEEEREDHVRTPEVSPNKDAGPMKLEKVIRGPGALPSLASPSAIVRNNRSESKSPSTVISRSSSFQDNPLNENDYPPMPRPKIGERHQPCAICTMPIDLSTLTESAWKTHIDQDIDPYVCISEDCIEPLQYFTSLQSWMDHMLRRHSINWSEQIHTRNGIATLITTKTRWNLKQKQNIEKRRMEKPYELLWGHIAQHLKSLAFLSLSYVVEDLEGRESIADFSERRPQQQQLTFYTVIESLLPAIPCLEKRCNIKAIGANYAPLHLHWAILRENDGVTKLLLENGACADGYGYMSQTPLWLVVWKGSESIVQLMLEGEADIEAKDSEGQTPLCNAAG</sequence>
<dbReference type="AlphaFoldDB" id="A0A2T3Z0U6"/>
<dbReference type="PROSITE" id="PS50088">
    <property type="entry name" value="ANK_REPEAT"/>
    <property type="match status" value="1"/>
</dbReference>
<evidence type="ECO:0000313" key="4">
    <source>
        <dbReference type="Proteomes" id="UP000240493"/>
    </source>
</evidence>
<dbReference type="PANTHER" id="PTHR35391:SF5">
    <property type="entry name" value="DUF6590 DOMAIN-CONTAINING PROTEIN"/>
    <property type="match status" value="1"/>
</dbReference>
<reference evidence="3 4" key="1">
    <citation type="submission" date="2016-07" db="EMBL/GenBank/DDBJ databases">
        <title>Multiple horizontal gene transfer events from other fungi enriched the ability of initially mycotrophic Trichoderma (Ascomycota) to feed on dead plant biomass.</title>
        <authorList>
            <consortium name="DOE Joint Genome Institute"/>
            <person name="Aerts A."/>
            <person name="Atanasova L."/>
            <person name="Chenthamara K."/>
            <person name="Zhang J."/>
            <person name="Grujic M."/>
            <person name="Henrissat B."/>
            <person name="Kuo A."/>
            <person name="Salamov A."/>
            <person name="Lipzen A."/>
            <person name="Labutti K."/>
            <person name="Barry K."/>
            <person name="Miao Y."/>
            <person name="Rahimi M.J."/>
            <person name="Shen Q."/>
            <person name="Grigoriev I.V."/>
            <person name="Kubicek C.P."/>
            <person name="Druzhinina I.S."/>
        </authorList>
    </citation>
    <scope>NUCLEOTIDE SEQUENCE [LARGE SCALE GENOMIC DNA]</scope>
    <source>
        <strain evidence="3 4">CBS 433.97</strain>
    </source>
</reference>
<dbReference type="InterPro" id="IPR036770">
    <property type="entry name" value="Ankyrin_rpt-contain_sf"/>
</dbReference>
<dbReference type="OrthoDB" id="4900387at2759"/>
<feature type="compositionally biased region" description="Acidic residues" evidence="2">
    <location>
        <begin position="155"/>
        <end position="172"/>
    </location>
</feature>
<dbReference type="Gene3D" id="1.25.40.20">
    <property type="entry name" value="Ankyrin repeat-containing domain"/>
    <property type="match status" value="1"/>
</dbReference>
<keyword evidence="1" id="KW-0040">ANK repeat</keyword>
<proteinExistence type="predicted"/>
<organism evidence="3 4">
    <name type="scientific">Trichoderma asperellum (strain ATCC 204424 / CBS 433.97 / NBRC 101777)</name>
    <dbReference type="NCBI Taxonomy" id="1042311"/>
    <lineage>
        <taxon>Eukaryota</taxon>
        <taxon>Fungi</taxon>
        <taxon>Dikarya</taxon>
        <taxon>Ascomycota</taxon>
        <taxon>Pezizomycotina</taxon>
        <taxon>Sordariomycetes</taxon>
        <taxon>Hypocreomycetidae</taxon>
        <taxon>Hypocreales</taxon>
        <taxon>Hypocreaceae</taxon>
        <taxon>Trichoderma</taxon>
    </lineage>
</organism>